<name>A0ABP7R2I1_9SPHI</name>
<protein>
    <recommendedName>
        <fullName evidence="5">DinB-like domain-containing protein</fullName>
    </recommendedName>
</protein>
<organism evidence="3 4">
    <name type="scientific">Mucilaginibacter dorajii</name>
    <dbReference type="NCBI Taxonomy" id="692994"/>
    <lineage>
        <taxon>Bacteria</taxon>
        <taxon>Pseudomonadati</taxon>
        <taxon>Bacteroidota</taxon>
        <taxon>Sphingobacteriia</taxon>
        <taxon>Sphingobacteriales</taxon>
        <taxon>Sphingobacteriaceae</taxon>
        <taxon>Mucilaginibacter</taxon>
    </lineage>
</organism>
<keyword evidence="4" id="KW-1185">Reference proteome</keyword>
<comment type="caution">
    <text evidence="3">The sequence shown here is derived from an EMBL/GenBank/DDBJ whole genome shotgun (WGS) entry which is preliminary data.</text>
</comment>
<reference evidence="4" key="1">
    <citation type="journal article" date="2019" name="Int. J. Syst. Evol. Microbiol.">
        <title>The Global Catalogue of Microorganisms (GCM) 10K type strain sequencing project: providing services to taxonomists for standard genome sequencing and annotation.</title>
        <authorList>
            <consortium name="The Broad Institute Genomics Platform"/>
            <consortium name="The Broad Institute Genome Sequencing Center for Infectious Disease"/>
            <person name="Wu L."/>
            <person name="Ma J."/>
        </authorList>
    </citation>
    <scope>NUCLEOTIDE SEQUENCE [LARGE SCALE GENOMIC DNA]</scope>
    <source>
        <strain evidence="4">JCM 16601</strain>
    </source>
</reference>
<dbReference type="EMBL" id="BAAAZC010000041">
    <property type="protein sequence ID" value="GAA3991578.1"/>
    <property type="molecule type" value="Genomic_DNA"/>
</dbReference>
<dbReference type="RefSeq" id="WP_259097772.1">
    <property type="nucleotide sequence ID" value="NZ_BAAAZC010000041.1"/>
</dbReference>
<evidence type="ECO:0000313" key="3">
    <source>
        <dbReference type="EMBL" id="GAA3991578.1"/>
    </source>
</evidence>
<gene>
    <name evidence="3" type="ORF">GCM10022210_51570</name>
</gene>
<dbReference type="Pfam" id="PF05163">
    <property type="entry name" value="DinB"/>
    <property type="match status" value="1"/>
</dbReference>
<dbReference type="Gene3D" id="1.20.120.450">
    <property type="entry name" value="dinb family like domain"/>
    <property type="match status" value="1"/>
</dbReference>
<comment type="similarity">
    <text evidence="1">Belongs to the DinB family.</text>
</comment>
<evidence type="ECO:0008006" key="5">
    <source>
        <dbReference type="Google" id="ProtNLM"/>
    </source>
</evidence>
<dbReference type="SUPFAM" id="SSF109854">
    <property type="entry name" value="DinB/YfiT-like putative metalloenzymes"/>
    <property type="match status" value="1"/>
</dbReference>
<evidence type="ECO:0000256" key="2">
    <source>
        <dbReference type="ARBA" id="ARBA00022723"/>
    </source>
</evidence>
<dbReference type="InterPro" id="IPR034660">
    <property type="entry name" value="DinB/YfiT-like"/>
</dbReference>
<accession>A0ABP7R2I1</accession>
<dbReference type="Proteomes" id="UP001500742">
    <property type="component" value="Unassembled WGS sequence"/>
</dbReference>
<keyword evidence="2" id="KW-0479">Metal-binding</keyword>
<proteinExistence type="inferred from homology"/>
<dbReference type="InterPro" id="IPR007837">
    <property type="entry name" value="DinB"/>
</dbReference>
<evidence type="ECO:0000256" key="1">
    <source>
        <dbReference type="ARBA" id="ARBA00008635"/>
    </source>
</evidence>
<evidence type="ECO:0000313" key="4">
    <source>
        <dbReference type="Proteomes" id="UP001500742"/>
    </source>
</evidence>
<sequence>MSLSEKLSTQLQNVLAGDPWYGSSVYEIIEKISFEAAFEKPQGSAHNIAEIVLHMIAWTEEVMDRMNGMSAGIPTSGDWPEVGAPDEQKWQNYVEDLKLVNVNLIGIIQKFPQEQWDEPIKDERNRELGTGVNYEELISGLIQHHVYHSGQIALLNRILTMITLI</sequence>